<dbReference type="SMART" id="SM00507">
    <property type="entry name" value="HNHc"/>
    <property type="match status" value="1"/>
</dbReference>
<dbReference type="InterPro" id="IPR052892">
    <property type="entry name" value="NA-targeting_endonuclease"/>
</dbReference>
<evidence type="ECO:0000259" key="1">
    <source>
        <dbReference type="SMART" id="SM00507"/>
    </source>
</evidence>
<reference evidence="2" key="1">
    <citation type="journal article" date="2015" name="Nature">
        <title>Complex archaea that bridge the gap between prokaryotes and eukaryotes.</title>
        <authorList>
            <person name="Spang A."/>
            <person name="Saw J.H."/>
            <person name="Jorgensen S.L."/>
            <person name="Zaremba-Niedzwiedzka K."/>
            <person name="Martijn J."/>
            <person name="Lind A.E."/>
            <person name="van Eijk R."/>
            <person name="Schleper C."/>
            <person name="Guy L."/>
            <person name="Ettema T.J."/>
        </authorList>
    </citation>
    <scope>NUCLEOTIDE SEQUENCE</scope>
</reference>
<name>A0A0F9C1G9_9ZZZZ</name>
<dbReference type="Pfam" id="PF14279">
    <property type="entry name" value="HNH_5"/>
    <property type="match status" value="1"/>
</dbReference>
<proteinExistence type="predicted"/>
<dbReference type="InterPro" id="IPR029471">
    <property type="entry name" value="HNH_5"/>
</dbReference>
<dbReference type="EMBL" id="LAZR01035251">
    <property type="protein sequence ID" value="KKL28009.1"/>
    <property type="molecule type" value="Genomic_DNA"/>
</dbReference>
<dbReference type="Gene3D" id="1.10.30.50">
    <property type="match status" value="1"/>
</dbReference>
<organism evidence="2">
    <name type="scientific">marine sediment metagenome</name>
    <dbReference type="NCBI Taxonomy" id="412755"/>
    <lineage>
        <taxon>unclassified sequences</taxon>
        <taxon>metagenomes</taxon>
        <taxon>ecological metagenomes</taxon>
    </lineage>
</organism>
<feature type="domain" description="HNH nuclease" evidence="1">
    <location>
        <begin position="144"/>
        <end position="195"/>
    </location>
</feature>
<comment type="caution">
    <text evidence="2">The sequence shown here is derived from an EMBL/GenBank/DDBJ whole genome shotgun (WGS) entry which is preliminary data.</text>
</comment>
<dbReference type="AlphaFoldDB" id="A0A0F9C1G9"/>
<dbReference type="PANTHER" id="PTHR33877">
    <property type="entry name" value="SLL1193 PROTEIN"/>
    <property type="match status" value="1"/>
</dbReference>
<gene>
    <name evidence="2" type="ORF">LCGC14_2379430</name>
</gene>
<evidence type="ECO:0000313" key="2">
    <source>
        <dbReference type="EMBL" id="KKL28009.1"/>
    </source>
</evidence>
<dbReference type="PANTHER" id="PTHR33877:SF2">
    <property type="entry name" value="OS07G0170200 PROTEIN"/>
    <property type="match status" value="1"/>
</dbReference>
<dbReference type="InterPro" id="IPR003615">
    <property type="entry name" value="HNH_nuc"/>
</dbReference>
<accession>A0A0F9C1G9</accession>
<sequence length="215" mass="25344">MKRLDQQPPQSTPTPEYKTCTRCGEAKSVTTFGQYRGRGKLRRESKCRHCRAKYLREWKASNPEKVLQYRINERPARKRYYWANRERLLTLDALRDRREYTARNKERRRAYSATWFQENREITYRNKHRYYARKAGRLSDLTIEQWRFIKAAWRFRCAYCGKKPSTLAQDHVIPLSLGGDDTATNLAPSCQRCNSSKGASTPTFVQLTLPLPSPV</sequence>
<dbReference type="CDD" id="cd00085">
    <property type="entry name" value="HNHc"/>
    <property type="match status" value="1"/>
</dbReference>
<protein>
    <recommendedName>
        <fullName evidence="1">HNH nuclease domain-containing protein</fullName>
    </recommendedName>
</protein>